<keyword evidence="1" id="KW-0812">Transmembrane</keyword>
<dbReference type="GO" id="GO:0003677">
    <property type="term" value="F:DNA binding"/>
    <property type="evidence" value="ECO:0007669"/>
    <property type="project" value="InterPro"/>
</dbReference>
<evidence type="ECO:0000313" key="4">
    <source>
        <dbReference type="Proteomes" id="UP000011864"/>
    </source>
</evidence>
<reference evidence="3 4" key="1">
    <citation type="journal article" date="2013" name="Genome Announc.">
        <title>Complete Genome Sequence of Glaciecola psychrophila Strain 170T.</title>
        <authorList>
            <person name="Yin J."/>
            <person name="Chen J."/>
            <person name="Liu G."/>
            <person name="Yu Y."/>
            <person name="Song L."/>
            <person name="Wang X."/>
            <person name="Qu X."/>
        </authorList>
    </citation>
    <scope>NUCLEOTIDE SEQUENCE [LARGE SCALE GENOMIC DNA]</scope>
    <source>
        <strain evidence="3 4">170</strain>
    </source>
</reference>
<evidence type="ECO:0000313" key="3">
    <source>
        <dbReference type="EMBL" id="AGH45902.1"/>
    </source>
</evidence>
<dbReference type="PANTHER" id="PTHR34475">
    <property type="match status" value="1"/>
</dbReference>
<name>K7A543_9ALTE</name>
<evidence type="ECO:0000259" key="2">
    <source>
        <dbReference type="Pfam" id="PF13464"/>
    </source>
</evidence>
<gene>
    <name evidence="3" type="ORF">C427_3794</name>
</gene>
<keyword evidence="4" id="KW-1185">Reference proteome</keyword>
<protein>
    <recommendedName>
        <fullName evidence="2">Cytoskeleton protein RodZ-like C-terminal domain-containing protein</fullName>
    </recommendedName>
</protein>
<dbReference type="InterPro" id="IPR025194">
    <property type="entry name" value="RodZ-like_C"/>
</dbReference>
<keyword evidence="1" id="KW-0472">Membrane</keyword>
<dbReference type="AlphaFoldDB" id="K7A543"/>
<dbReference type="KEGG" id="gps:C427_3794"/>
<dbReference type="eggNOG" id="COG1426">
    <property type="taxonomic scope" value="Bacteria"/>
</dbReference>
<dbReference type="InterPro" id="IPR001387">
    <property type="entry name" value="Cro/C1-type_HTH"/>
</dbReference>
<keyword evidence="1" id="KW-1133">Transmembrane helix</keyword>
<dbReference type="Gene3D" id="1.10.260.40">
    <property type="entry name" value="lambda repressor-like DNA-binding domains"/>
    <property type="match status" value="1"/>
</dbReference>
<proteinExistence type="predicted"/>
<dbReference type="OrthoDB" id="9790252at2"/>
<accession>K7A543</accession>
<dbReference type="Pfam" id="PF13413">
    <property type="entry name" value="HTH_25"/>
    <property type="match status" value="1"/>
</dbReference>
<dbReference type="Proteomes" id="UP000011864">
    <property type="component" value="Chromosome"/>
</dbReference>
<dbReference type="RefSeq" id="WP_007637720.1">
    <property type="nucleotide sequence ID" value="NC_020514.1"/>
</dbReference>
<feature type="domain" description="Cytoskeleton protein RodZ-like C-terminal" evidence="2">
    <location>
        <begin position="237"/>
        <end position="306"/>
    </location>
</feature>
<dbReference type="Pfam" id="PF13464">
    <property type="entry name" value="RodZ_C"/>
    <property type="match status" value="1"/>
</dbReference>
<feature type="transmembrane region" description="Helical" evidence="1">
    <location>
        <begin position="114"/>
        <end position="134"/>
    </location>
</feature>
<dbReference type="SUPFAM" id="SSF47413">
    <property type="entry name" value="lambda repressor-like DNA-binding domains"/>
    <property type="match status" value="1"/>
</dbReference>
<dbReference type="CDD" id="cd00093">
    <property type="entry name" value="HTH_XRE"/>
    <property type="match status" value="1"/>
</dbReference>
<dbReference type="HOGENOM" id="CLU_047530_3_1_6"/>
<sequence length="312" mass="34686">MIEKEEVKQPESDIQGPGQILRQARERANLSTQDIADKMKLKKALIEDIEQDNFDINISLTFVRGYLKLYAKHVHIEEAVILNAFEKLSTQIKEPIKLQSFSRRVANQANDDKLMLVTYLILSAIIALVVIWWFQQSSTETSASIKSNYPKTVIDDVITQEASPLEETLTSDSEFLLSSQTNESDFLDEPVVIEELTIDNQLVSAESVSDTADLEILSSAAIAKVETETAAPVELIFKFSGDCWMNLADATGENIAYGVKVKGRVMPVTGIPPFVVTLGAPEVVKIRYAGERIDMTFLPSGRIAKFDLPLSE</sequence>
<dbReference type="PATRIC" id="fig|1129794.4.peg.3781"/>
<evidence type="ECO:0000256" key="1">
    <source>
        <dbReference type="SAM" id="Phobius"/>
    </source>
</evidence>
<dbReference type="EMBL" id="CP003837">
    <property type="protein sequence ID" value="AGH45902.1"/>
    <property type="molecule type" value="Genomic_DNA"/>
</dbReference>
<dbReference type="InterPro" id="IPR010982">
    <property type="entry name" value="Lambda_DNA-bd_dom_sf"/>
</dbReference>
<dbReference type="PANTHER" id="PTHR34475:SF1">
    <property type="entry name" value="CYTOSKELETON PROTEIN RODZ"/>
    <property type="match status" value="1"/>
</dbReference>
<dbReference type="InterPro" id="IPR050400">
    <property type="entry name" value="Bact_Cytoskel_RodZ"/>
</dbReference>
<organism evidence="3 4">
    <name type="scientific">Paraglaciecola psychrophila 170</name>
    <dbReference type="NCBI Taxonomy" id="1129794"/>
    <lineage>
        <taxon>Bacteria</taxon>
        <taxon>Pseudomonadati</taxon>
        <taxon>Pseudomonadota</taxon>
        <taxon>Gammaproteobacteria</taxon>
        <taxon>Alteromonadales</taxon>
        <taxon>Alteromonadaceae</taxon>
        <taxon>Paraglaciecola</taxon>
    </lineage>
</organism>
<dbReference type="STRING" id="1129794.C427_3794"/>